<keyword evidence="3" id="KW-1185">Reference proteome</keyword>
<feature type="non-terminal residue" evidence="2">
    <location>
        <position position="1"/>
    </location>
</feature>
<evidence type="ECO:0000256" key="1">
    <source>
        <dbReference type="SAM" id="MobiDB-lite"/>
    </source>
</evidence>
<dbReference type="Proteomes" id="UP000236333">
    <property type="component" value="Unassembled WGS sequence"/>
</dbReference>
<feature type="region of interest" description="Disordered" evidence="1">
    <location>
        <begin position="67"/>
        <end position="147"/>
    </location>
</feature>
<dbReference type="PANTHER" id="PTHR31110">
    <property type="entry name" value="PESTICIDAL CRYSTAL CRY8BA PROTEIN"/>
    <property type="match status" value="1"/>
</dbReference>
<sequence>VHDMLDRTWSELMLYERVVKNWPLFGPHLEAALCDVLRTVQASLNRVCAGASNAAMTQQAPGAMPLAGPSYHALGGHRREPSLPHPASSPILRYGPGRAASNSPYGGGSPGMRSGSGGGGGIMSGGGGGGGGGPGRGSPGVPMVPQYPGAGGPMAGYGYGQGLGGMQGGRNAVLLKEAVLLNSLKVLMVMVPSMEDIISKWCGGHTLASPGPPQPGALECQYDDDMAPHIGAQFAMVVKELRTDYAEGVASAANRMANHIRAQPGTNIKAALNLPKPQAEAHGGYHQVSTVTQQRDFVEAYMRPILAACDEALQALRAALDPRVFVATGRALWDCMGKDLFEFVHFLQEGQDNRGAWRLRQHANIALTLICEFFRSRLAASMEHCIGERDLDLPIHVNKAQKLLAQNTAVVNITLNPI</sequence>
<organism evidence="2 3">
    <name type="scientific">Tetrabaena socialis</name>
    <dbReference type="NCBI Taxonomy" id="47790"/>
    <lineage>
        <taxon>Eukaryota</taxon>
        <taxon>Viridiplantae</taxon>
        <taxon>Chlorophyta</taxon>
        <taxon>core chlorophytes</taxon>
        <taxon>Chlorophyceae</taxon>
        <taxon>CS clade</taxon>
        <taxon>Chlamydomonadales</taxon>
        <taxon>Tetrabaenaceae</taxon>
        <taxon>Tetrabaena</taxon>
    </lineage>
</organism>
<name>A0A2J8A9D3_9CHLO</name>
<dbReference type="EMBL" id="PGGS01000102">
    <property type="protein sequence ID" value="PNH09129.1"/>
    <property type="molecule type" value="Genomic_DNA"/>
</dbReference>
<accession>A0A2J8A9D3</accession>
<gene>
    <name evidence="2" type="ORF">TSOC_004248</name>
</gene>
<dbReference type="OrthoDB" id="1896158at2759"/>
<feature type="compositionally biased region" description="Gly residues" evidence="1">
    <location>
        <begin position="105"/>
        <end position="138"/>
    </location>
</feature>
<evidence type="ECO:0000313" key="3">
    <source>
        <dbReference type="Proteomes" id="UP000236333"/>
    </source>
</evidence>
<protein>
    <submittedName>
        <fullName evidence="2">Uncharacterized protein</fullName>
    </submittedName>
</protein>
<dbReference type="PANTHER" id="PTHR31110:SF2">
    <property type="entry name" value="PESTICIDAL CRYSTAL CRY8BA PROTEIN"/>
    <property type="match status" value="1"/>
</dbReference>
<proteinExistence type="predicted"/>
<dbReference type="AlphaFoldDB" id="A0A2J8A9D3"/>
<comment type="caution">
    <text evidence="2">The sequence shown here is derived from an EMBL/GenBank/DDBJ whole genome shotgun (WGS) entry which is preliminary data.</text>
</comment>
<evidence type="ECO:0000313" key="2">
    <source>
        <dbReference type="EMBL" id="PNH09129.1"/>
    </source>
</evidence>
<reference evidence="2 3" key="1">
    <citation type="journal article" date="2017" name="Mol. Biol. Evol.">
        <title>The 4-celled Tetrabaena socialis nuclear genome reveals the essential components for genetic control of cell number at the origin of multicellularity in the volvocine lineage.</title>
        <authorList>
            <person name="Featherston J."/>
            <person name="Arakaki Y."/>
            <person name="Hanschen E.R."/>
            <person name="Ferris P.J."/>
            <person name="Michod R.E."/>
            <person name="Olson B.J.S.C."/>
            <person name="Nozaki H."/>
            <person name="Durand P.M."/>
        </authorList>
    </citation>
    <scope>NUCLEOTIDE SEQUENCE [LARGE SCALE GENOMIC DNA]</scope>
    <source>
        <strain evidence="2 3">NIES-571</strain>
    </source>
</reference>